<dbReference type="GO" id="GO:0034039">
    <property type="term" value="F:8-oxo-7,8-dihydroguanine DNA N-glycosylase activity"/>
    <property type="evidence" value="ECO:0007669"/>
    <property type="project" value="TreeGrafter"/>
</dbReference>
<dbReference type="GO" id="GO:0032357">
    <property type="term" value="F:oxidized purine DNA binding"/>
    <property type="evidence" value="ECO:0007669"/>
    <property type="project" value="TreeGrafter"/>
</dbReference>
<organism evidence="16 17">
    <name type="scientific">Silvibacterium bohemicum</name>
    <dbReference type="NCBI Taxonomy" id="1577686"/>
    <lineage>
        <taxon>Bacteria</taxon>
        <taxon>Pseudomonadati</taxon>
        <taxon>Acidobacteriota</taxon>
        <taxon>Terriglobia</taxon>
        <taxon>Terriglobales</taxon>
        <taxon>Acidobacteriaceae</taxon>
        <taxon>Silvibacterium</taxon>
    </lineage>
</organism>
<dbReference type="FunFam" id="1.10.340.30:FF:000002">
    <property type="entry name" value="Adenine DNA glycosylase"/>
    <property type="match status" value="1"/>
</dbReference>
<keyword evidence="8" id="KW-0479">Metal-binding</keyword>
<feature type="domain" description="HhH-GPD" evidence="15">
    <location>
        <begin position="47"/>
        <end position="195"/>
    </location>
</feature>
<dbReference type="PANTHER" id="PTHR42944:SF1">
    <property type="entry name" value="ADENINE DNA GLYCOSYLASE"/>
    <property type="match status" value="1"/>
</dbReference>
<dbReference type="InterPro" id="IPR023170">
    <property type="entry name" value="HhH_base_excis_C"/>
</dbReference>
<dbReference type="GO" id="GO:0000701">
    <property type="term" value="F:purine-specific mismatch base pair DNA N-glycosylase activity"/>
    <property type="evidence" value="ECO:0007669"/>
    <property type="project" value="UniProtKB-EC"/>
</dbReference>
<comment type="function">
    <text evidence="3">Adenine glycosylase active on G-A mispairs. MutY also corrects error-prone DNA synthesis past GO lesions which are due to the oxidatively damaged form of guanine: 7,8-dihydro-8-oxoguanine (8-oxo-dGTP).</text>
</comment>
<dbReference type="SUPFAM" id="SSF55811">
    <property type="entry name" value="Nudix"/>
    <property type="match status" value="1"/>
</dbReference>
<evidence type="ECO:0000313" key="17">
    <source>
        <dbReference type="Proteomes" id="UP000538666"/>
    </source>
</evidence>
<reference evidence="16 17" key="1">
    <citation type="submission" date="2020-08" db="EMBL/GenBank/DDBJ databases">
        <title>Genomic Encyclopedia of Type Strains, Phase IV (KMG-IV): sequencing the most valuable type-strain genomes for metagenomic binning, comparative biology and taxonomic classification.</title>
        <authorList>
            <person name="Goeker M."/>
        </authorList>
    </citation>
    <scope>NUCLEOTIDE SEQUENCE [LARGE SCALE GENOMIC DNA]</scope>
    <source>
        <strain evidence="16 17">DSM 103733</strain>
    </source>
</reference>
<evidence type="ECO:0000256" key="8">
    <source>
        <dbReference type="ARBA" id="ARBA00022723"/>
    </source>
</evidence>
<evidence type="ECO:0000256" key="12">
    <source>
        <dbReference type="ARBA" id="ARBA00023014"/>
    </source>
</evidence>
<dbReference type="SMART" id="SM00478">
    <property type="entry name" value="ENDO3c"/>
    <property type="match status" value="1"/>
</dbReference>
<dbReference type="GO" id="GO:0006284">
    <property type="term" value="P:base-excision repair"/>
    <property type="evidence" value="ECO:0007669"/>
    <property type="project" value="InterPro"/>
</dbReference>
<evidence type="ECO:0000313" key="16">
    <source>
        <dbReference type="EMBL" id="MBB6145428.1"/>
    </source>
</evidence>
<evidence type="ECO:0000256" key="5">
    <source>
        <dbReference type="ARBA" id="ARBA00012045"/>
    </source>
</evidence>
<dbReference type="EMBL" id="JACHEK010000007">
    <property type="protein sequence ID" value="MBB6145428.1"/>
    <property type="molecule type" value="Genomic_DNA"/>
</dbReference>
<comment type="caution">
    <text evidence="16">The sequence shown here is derived from an EMBL/GenBank/DDBJ whole genome shotgun (WGS) entry which is preliminary data.</text>
</comment>
<comment type="similarity">
    <text evidence="4">Belongs to the Nth/MutY family.</text>
</comment>
<evidence type="ECO:0000256" key="10">
    <source>
        <dbReference type="ARBA" id="ARBA00022801"/>
    </source>
</evidence>
<evidence type="ECO:0000256" key="3">
    <source>
        <dbReference type="ARBA" id="ARBA00002933"/>
    </source>
</evidence>
<gene>
    <name evidence="16" type="ORF">HNQ77_003389</name>
</gene>
<evidence type="ECO:0000259" key="15">
    <source>
        <dbReference type="SMART" id="SM00478"/>
    </source>
</evidence>
<name>A0A841K471_9BACT</name>
<dbReference type="InterPro" id="IPR015797">
    <property type="entry name" value="NUDIX_hydrolase-like_dom_sf"/>
</dbReference>
<evidence type="ECO:0000256" key="9">
    <source>
        <dbReference type="ARBA" id="ARBA00022763"/>
    </source>
</evidence>
<dbReference type="InterPro" id="IPR003265">
    <property type="entry name" value="HhH-GPD_domain"/>
</dbReference>
<protein>
    <recommendedName>
        <fullName evidence="6">Adenine DNA glycosylase</fullName>
        <ecNumber evidence="5">3.2.2.31</ecNumber>
    </recommendedName>
</protein>
<keyword evidence="17" id="KW-1185">Reference proteome</keyword>
<accession>A0A841K471</accession>
<evidence type="ECO:0000256" key="1">
    <source>
        <dbReference type="ARBA" id="ARBA00000843"/>
    </source>
</evidence>
<evidence type="ECO:0000256" key="11">
    <source>
        <dbReference type="ARBA" id="ARBA00023004"/>
    </source>
</evidence>
<sequence length="362" mass="40514">MTQPEASAEPQRNEFRSRLLAWFDEHARDLPWRRTGDPYAIWVSEIMLQQTRVAAVLEHYDRFMGRYPTLRALAAAPEDDVLAIWSGLGYYRRARMLHKAAKFVVDELGGVLPQSAIALKKLPGIGEYTSAAIASIAFGEAAAAIDGNVERVLTRVLGWDEKTALPGRLREEAARFLAQSRPGDFNQAMMELGATVCLPRSPLCLQCPVQPQCATRGEHATGERPKMKSRQAAYAFLRRVSSRRVPEVLLVQRPKDAALMPGMWELPAIDPETAPAERRLLDVRHSITVTNYYVTVYGYEPGEEHVLSFSGGAGRWVRASQLLEIPLTGLTRKVLKRLKALPGYTARQQQVRLENVTPELSR</sequence>
<evidence type="ECO:0000256" key="13">
    <source>
        <dbReference type="ARBA" id="ARBA00023204"/>
    </source>
</evidence>
<evidence type="ECO:0000256" key="2">
    <source>
        <dbReference type="ARBA" id="ARBA00001966"/>
    </source>
</evidence>
<proteinExistence type="inferred from homology"/>
<keyword evidence="13" id="KW-0234">DNA repair</keyword>
<comment type="catalytic activity">
    <reaction evidence="1">
        <text>Hydrolyzes free adenine bases from 7,8-dihydro-8-oxoguanine:adenine mismatched double-stranded DNA, leaving an apurinic site.</text>
        <dbReference type="EC" id="3.2.2.31"/>
    </reaction>
</comment>
<dbReference type="GO" id="GO:0035485">
    <property type="term" value="F:adenine/guanine mispair binding"/>
    <property type="evidence" value="ECO:0007669"/>
    <property type="project" value="TreeGrafter"/>
</dbReference>
<dbReference type="OrthoDB" id="9802365at2"/>
<dbReference type="Gene3D" id="1.10.340.30">
    <property type="entry name" value="Hypothetical protein, domain 2"/>
    <property type="match status" value="1"/>
</dbReference>
<dbReference type="InterPro" id="IPR044298">
    <property type="entry name" value="MIG/MutY"/>
</dbReference>
<keyword evidence="12" id="KW-0411">Iron-sulfur</keyword>
<dbReference type="Pfam" id="PF00730">
    <property type="entry name" value="HhH-GPD"/>
    <property type="match status" value="1"/>
</dbReference>
<keyword evidence="7" id="KW-0004">4Fe-4S</keyword>
<dbReference type="Gene3D" id="1.10.1670.10">
    <property type="entry name" value="Helix-hairpin-Helix base-excision DNA repair enzymes (C-terminal)"/>
    <property type="match status" value="1"/>
</dbReference>
<dbReference type="GO" id="GO:0006298">
    <property type="term" value="P:mismatch repair"/>
    <property type="evidence" value="ECO:0007669"/>
    <property type="project" value="TreeGrafter"/>
</dbReference>
<keyword evidence="14 16" id="KW-0326">Glycosidase</keyword>
<dbReference type="Gene3D" id="3.90.79.10">
    <property type="entry name" value="Nucleoside Triphosphate Pyrophosphohydrolase"/>
    <property type="match status" value="1"/>
</dbReference>
<comment type="cofactor">
    <cofactor evidence="2">
        <name>[4Fe-4S] cluster</name>
        <dbReference type="ChEBI" id="CHEBI:49883"/>
    </cofactor>
</comment>
<keyword evidence="10 16" id="KW-0378">Hydrolase</keyword>
<dbReference type="PANTHER" id="PTHR42944">
    <property type="entry name" value="ADENINE DNA GLYCOSYLASE"/>
    <property type="match status" value="1"/>
</dbReference>
<evidence type="ECO:0000256" key="7">
    <source>
        <dbReference type="ARBA" id="ARBA00022485"/>
    </source>
</evidence>
<dbReference type="PROSITE" id="PS00764">
    <property type="entry name" value="ENDONUCLEASE_III_1"/>
    <property type="match status" value="1"/>
</dbReference>
<dbReference type="AlphaFoldDB" id="A0A841K471"/>
<dbReference type="CDD" id="cd00056">
    <property type="entry name" value="ENDO3c"/>
    <property type="match status" value="1"/>
</dbReference>
<keyword evidence="11" id="KW-0408">Iron</keyword>
<dbReference type="InterPro" id="IPR011257">
    <property type="entry name" value="DNA_glycosylase"/>
</dbReference>
<evidence type="ECO:0000256" key="14">
    <source>
        <dbReference type="ARBA" id="ARBA00023295"/>
    </source>
</evidence>
<keyword evidence="9" id="KW-0227">DNA damage</keyword>
<evidence type="ECO:0000256" key="4">
    <source>
        <dbReference type="ARBA" id="ARBA00008343"/>
    </source>
</evidence>
<dbReference type="SUPFAM" id="SSF48150">
    <property type="entry name" value="DNA-glycosylase"/>
    <property type="match status" value="1"/>
</dbReference>
<dbReference type="InterPro" id="IPR004035">
    <property type="entry name" value="Endouclease-III_FeS-bd_BS"/>
</dbReference>
<dbReference type="Proteomes" id="UP000538666">
    <property type="component" value="Unassembled WGS sequence"/>
</dbReference>
<dbReference type="GO" id="GO:0046872">
    <property type="term" value="F:metal ion binding"/>
    <property type="evidence" value="ECO:0007669"/>
    <property type="project" value="UniProtKB-KW"/>
</dbReference>
<dbReference type="RefSeq" id="WP_050061098.1">
    <property type="nucleotide sequence ID" value="NZ_JACHEK010000007.1"/>
</dbReference>
<dbReference type="EC" id="3.2.2.31" evidence="5"/>
<dbReference type="GO" id="GO:0051539">
    <property type="term" value="F:4 iron, 4 sulfur cluster binding"/>
    <property type="evidence" value="ECO:0007669"/>
    <property type="project" value="UniProtKB-KW"/>
</dbReference>
<evidence type="ECO:0000256" key="6">
    <source>
        <dbReference type="ARBA" id="ARBA00022023"/>
    </source>
</evidence>